<sequence length="62" mass="6727">MENGVKMSAVLRFLMQPEDTFSEDCGLIPDVSPAMTAWGCRLKTGVWILLAVLIAGVLTRCA</sequence>
<accession>A0A7J0BFK2</accession>
<comment type="caution">
    <text evidence="2">The sequence shown here is derived from an EMBL/GenBank/DDBJ whole genome shotgun (WGS) entry which is preliminary data.</text>
</comment>
<proteinExistence type="predicted"/>
<keyword evidence="1" id="KW-1133">Transmembrane helix</keyword>
<keyword evidence="1" id="KW-0812">Transmembrane</keyword>
<name>A0A7J0BFK2_9BACT</name>
<dbReference type="AlphaFoldDB" id="A0A7J0BFK2"/>
<keyword evidence="3" id="KW-1185">Reference proteome</keyword>
<feature type="transmembrane region" description="Helical" evidence="1">
    <location>
        <begin position="44"/>
        <end position="61"/>
    </location>
</feature>
<dbReference type="Proteomes" id="UP000503840">
    <property type="component" value="Unassembled WGS sequence"/>
</dbReference>
<evidence type="ECO:0000256" key="1">
    <source>
        <dbReference type="SAM" id="Phobius"/>
    </source>
</evidence>
<organism evidence="2 3">
    <name type="scientific">Desulfovibrio subterraneus</name>
    <dbReference type="NCBI Taxonomy" id="2718620"/>
    <lineage>
        <taxon>Bacteria</taxon>
        <taxon>Pseudomonadati</taxon>
        <taxon>Thermodesulfobacteriota</taxon>
        <taxon>Desulfovibrionia</taxon>
        <taxon>Desulfovibrionales</taxon>
        <taxon>Desulfovibrionaceae</taxon>
        <taxon>Desulfovibrio</taxon>
    </lineage>
</organism>
<gene>
    <name evidence="2" type="ORF">DSM101010T_08580</name>
</gene>
<evidence type="ECO:0000313" key="3">
    <source>
        <dbReference type="Proteomes" id="UP000503840"/>
    </source>
</evidence>
<dbReference type="EMBL" id="BLVO01000012">
    <property type="protein sequence ID" value="GFM32493.1"/>
    <property type="molecule type" value="Genomic_DNA"/>
</dbReference>
<reference evidence="2 3" key="1">
    <citation type="submission" date="2020-05" db="EMBL/GenBank/DDBJ databases">
        <title>Draft genome sequence of Desulfovibrio sp. strain HN2T.</title>
        <authorList>
            <person name="Ueno A."/>
            <person name="Tamazawa S."/>
            <person name="Tamamura S."/>
            <person name="Murakami T."/>
            <person name="Kiyama T."/>
            <person name="Inomata H."/>
            <person name="Amano Y."/>
            <person name="Miyakawa K."/>
            <person name="Tamaki H."/>
            <person name="Naganuma T."/>
            <person name="Kaneko K."/>
        </authorList>
    </citation>
    <scope>NUCLEOTIDE SEQUENCE [LARGE SCALE GENOMIC DNA]</scope>
    <source>
        <strain evidence="2 3">HN2</strain>
    </source>
</reference>
<dbReference type="RefSeq" id="WP_174404198.1">
    <property type="nucleotide sequence ID" value="NZ_BLVO01000012.1"/>
</dbReference>
<protein>
    <submittedName>
        <fullName evidence="2">Uncharacterized protein</fullName>
    </submittedName>
</protein>
<keyword evidence="1" id="KW-0472">Membrane</keyword>
<evidence type="ECO:0000313" key="2">
    <source>
        <dbReference type="EMBL" id="GFM32493.1"/>
    </source>
</evidence>